<dbReference type="Proteomes" id="UP000218418">
    <property type="component" value="Chromosome"/>
</dbReference>
<name>A0A1Z4LMH5_9CYAN</name>
<evidence type="ECO:0000313" key="2">
    <source>
        <dbReference type="Proteomes" id="UP000218418"/>
    </source>
</evidence>
<evidence type="ECO:0000313" key="1">
    <source>
        <dbReference type="EMBL" id="BAY82435.1"/>
    </source>
</evidence>
<protein>
    <submittedName>
        <fullName evidence="1">Uncharacterized protein</fullName>
    </submittedName>
</protein>
<reference evidence="1 2" key="1">
    <citation type="submission" date="2017-06" db="EMBL/GenBank/DDBJ databases">
        <title>Genome sequencing of cyanobaciteial culture collection at National Institute for Environmental Studies (NIES).</title>
        <authorList>
            <person name="Hirose Y."/>
            <person name="Shimura Y."/>
            <person name="Fujisawa T."/>
            <person name="Nakamura Y."/>
            <person name="Kawachi M."/>
        </authorList>
    </citation>
    <scope>NUCLEOTIDE SEQUENCE [LARGE SCALE GENOMIC DNA]</scope>
    <source>
        <strain evidence="1 2">NIES-267</strain>
    </source>
</reference>
<sequence>MDLNNISKQSKKVAEDVIDNVKKKSKQVAENISEVTQNKAEDITEEAIVTTVDKAIEIIETASQRVKEKQLTAENVSLEVSLKIAGIAELKMRAHVPTSSGEKSEIIDVNVS</sequence>
<proteinExistence type="predicted"/>
<gene>
    <name evidence="1" type="ORF">NIES267_19150</name>
</gene>
<dbReference type="AlphaFoldDB" id="A0A1Z4LMH5"/>
<organism evidence="1 2">
    <name type="scientific">Calothrix parasitica NIES-267</name>
    <dbReference type="NCBI Taxonomy" id="1973488"/>
    <lineage>
        <taxon>Bacteria</taxon>
        <taxon>Bacillati</taxon>
        <taxon>Cyanobacteriota</taxon>
        <taxon>Cyanophyceae</taxon>
        <taxon>Nostocales</taxon>
        <taxon>Calotrichaceae</taxon>
        <taxon>Calothrix</taxon>
    </lineage>
</organism>
<dbReference type="EMBL" id="AP018227">
    <property type="protein sequence ID" value="BAY82435.1"/>
    <property type="molecule type" value="Genomic_DNA"/>
</dbReference>
<keyword evidence="2" id="KW-1185">Reference proteome</keyword>
<accession>A0A1Z4LMH5</accession>